<accession>G8RTP5</accession>
<dbReference type="SMART" id="SM00855">
    <property type="entry name" value="PGAM"/>
    <property type="match status" value="1"/>
</dbReference>
<dbReference type="PANTHER" id="PTHR48100">
    <property type="entry name" value="BROAD-SPECIFICITY PHOSPHATASE YOR283W-RELATED"/>
    <property type="match status" value="1"/>
</dbReference>
<feature type="binding site" evidence="1">
    <location>
        <position position="94"/>
    </location>
    <ligand>
        <name>substrate</name>
    </ligand>
</feature>
<dbReference type="KEGG" id="mrh:MycrhN_6148"/>
<dbReference type="AlphaFoldDB" id="G8RTP5"/>
<dbReference type="InterPro" id="IPR001345">
    <property type="entry name" value="PG/BPGM_mutase_AS"/>
</dbReference>
<dbReference type="Proteomes" id="UP000005442">
    <property type="component" value="Chromosome"/>
</dbReference>
<evidence type="ECO:0000256" key="1">
    <source>
        <dbReference type="PIRSR" id="PIRSR613078-2"/>
    </source>
</evidence>
<dbReference type="CDD" id="cd07067">
    <property type="entry name" value="HP_PGM_like"/>
    <property type="match status" value="1"/>
</dbReference>
<dbReference type="OrthoDB" id="4697614at2"/>
<proteinExistence type="predicted"/>
<reference evidence="2 3" key="1">
    <citation type="submission" date="2011-12" db="EMBL/GenBank/DDBJ databases">
        <title>Complete sequence of Mycobacterium rhodesiae NBB3.</title>
        <authorList>
            <consortium name="US DOE Joint Genome Institute"/>
            <person name="Lucas S."/>
            <person name="Han J."/>
            <person name="Lapidus A."/>
            <person name="Cheng J.-F."/>
            <person name="Goodwin L."/>
            <person name="Pitluck S."/>
            <person name="Peters L."/>
            <person name="Mikhailova N."/>
            <person name="Gu W."/>
            <person name="Detter J.C."/>
            <person name="Han C."/>
            <person name="Tapia R."/>
            <person name="Land M."/>
            <person name="Hauser L."/>
            <person name="Kyrpides N."/>
            <person name="Ivanova N."/>
            <person name="Pagani I."/>
            <person name="Mattes T."/>
            <person name="Holmes A."/>
            <person name="Rutledge P."/>
            <person name="Paulsen I."/>
            <person name="Coleman N."/>
            <person name="Woyke T."/>
        </authorList>
    </citation>
    <scope>NUCLEOTIDE SEQUENCE [LARGE SCALE GENOMIC DNA]</scope>
    <source>
        <strain evidence="2 3">NBB3</strain>
    </source>
</reference>
<dbReference type="InterPro" id="IPR050275">
    <property type="entry name" value="PGM_Phosphatase"/>
</dbReference>
<dbReference type="InterPro" id="IPR029033">
    <property type="entry name" value="His_PPase_superfam"/>
</dbReference>
<dbReference type="PATRIC" id="fig|710685.3.peg.6173"/>
<dbReference type="InterPro" id="IPR013078">
    <property type="entry name" value="His_Pase_superF_clade-1"/>
</dbReference>
<feature type="binding site" evidence="1">
    <location>
        <begin position="9"/>
        <end position="16"/>
    </location>
    <ligand>
        <name>substrate</name>
    </ligand>
</feature>
<dbReference type="PANTHER" id="PTHR48100:SF62">
    <property type="entry name" value="GLUCOSYL-3-PHOSPHOGLYCERATE PHOSPHATASE"/>
    <property type="match status" value="1"/>
</dbReference>
<dbReference type="PROSITE" id="PS00175">
    <property type="entry name" value="PG_MUTASE"/>
    <property type="match status" value="1"/>
</dbReference>
<feature type="binding site" evidence="1">
    <location>
        <position position="59"/>
    </location>
    <ligand>
        <name>substrate</name>
    </ligand>
</feature>
<dbReference type="GO" id="GO:0016791">
    <property type="term" value="F:phosphatase activity"/>
    <property type="evidence" value="ECO:0007669"/>
    <property type="project" value="TreeGrafter"/>
</dbReference>
<evidence type="ECO:0000313" key="3">
    <source>
        <dbReference type="Proteomes" id="UP000005442"/>
    </source>
</evidence>
<dbReference type="STRING" id="710685.MycrhN_6148"/>
<dbReference type="Pfam" id="PF00300">
    <property type="entry name" value="His_Phos_1"/>
    <property type="match status" value="1"/>
</dbReference>
<evidence type="ECO:0000313" key="2">
    <source>
        <dbReference type="EMBL" id="AEV76608.1"/>
    </source>
</evidence>
<dbReference type="Gene3D" id="3.40.50.1240">
    <property type="entry name" value="Phosphoglycerate mutase-like"/>
    <property type="match status" value="1"/>
</dbReference>
<organism evidence="2 3">
    <name type="scientific">Mycolicibacterium rhodesiae (strain NBB3)</name>
    <name type="common">Mycobacterium rhodesiae</name>
    <dbReference type="NCBI Taxonomy" id="710685"/>
    <lineage>
        <taxon>Bacteria</taxon>
        <taxon>Bacillati</taxon>
        <taxon>Actinomycetota</taxon>
        <taxon>Actinomycetes</taxon>
        <taxon>Mycobacteriales</taxon>
        <taxon>Mycobacteriaceae</taxon>
        <taxon>Mycolicibacterium</taxon>
    </lineage>
</organism>
<dbReference type="SUPFAM" id="SSF53254">
    <property type="entry name" value="Phosphoglycerate mutase-like"/>
    <property type="match status" value="1"/>
</dbReference>
<sequence length="191" mass="20714">MAQHVYLVRHGETALNADGRLRGLADPELNDVGEHQARAVAAALAEIDADVVVSSPLRRAVRTAAAIAHHAGTTHRVDDRFNDRDYGQWTGEVKSEVIAEWGSVDAAPGVEPMETVLSRSAPALDEWGAWAESRHKAVVVVTHDAVIRPLLMHIAPDLPTPSVPTASYQVLRYEVGVWSVELTDQQAPPID</sequence>
<dbReference type="HOGENOM" id="CLU_033323_9_4_11"/>
<dbReference type="GO" id="GO:0005737">
    <property type="term" value="C:cytoplasm"/>
    <property type="evidence" value="ECO:0007669"/>
    <property type="project" value="TreeGrafter"/>
</dbReference>
<keyword evidence="3" id="KW-1185">Reference proteome</keyword>
<gene>
    <name evidence="2" type="ordered locus">MycrhN_6148</name>
</gene>
<dbReference type="RefSeq" id="WP_014214345.1">
    <property type="nucleotide sequence ID" value="NC_016604.1"/>
</dbReference>
<name>G8RTP5_MYCRN</name>
<dbReference type="EMBL" id="CP003169">
    <property type="protein sequence ID" value="AEV76608.1"/>
    <property type="molecule type" value="Genomic_DNA"/>
</dbReference>
<protein>
    <submittedName>
        <fullName evidence="2">Fructose-2,6-bisphosphatase</fullName>
    </submittedName>
</protein>
<dbReference type="eggNOG" id="COG0406">
    <property type="taxonomic scope" value="Bacteria"/>
</dbReference>